<evidence type="ECO:0000259" key="2">
    <source>
        <dbReference type="PROSITE" id="PS52045"/>
    </source>
</evidence>
<dbReference type="Proteomes" id="UP000743370">
    <property type="component" value="Unassembled WGS sequence"/>
</dbReference>
<dbReference type="AlphaFoldDB" id="A0A8T0K6S7"/>
<dbReference type="PANTHER" id="PTHR31589">
    <property type="entry name" value="PROTEIN, PUTATIVE (DUF239)-RELATED-RELATED"/>
    <property type="match status" value="1"/>
</dbReference>
<feature type="signal peptide" evidence="1">
    <location>
        <begin position="1"/>
        <end position="18"/>
    </location>
</feature>
<sequence>MMIHVLFFVLHFLSTHLCLKVEGTQTILKKDLELERQLRLINKPPLKSIYVRFNFPMFHRIYAPLVVITLHDLLVLLTKFGDIIDCIDIYKQPSLDHPLLKDHKLQRKPNFHNVIGESSEKNLGIKSMFELSKDECPKGTVPIFRTTKDDLIREQSMLNDHILIKDLPGVHLAEISLRPSYAPFYGVAGINSIYNPRVDSKFQISMTHVWVEKGTVESNNKISLGWHTDNYNKTGCYNIRCPGFVQTSKKIYLGQRITNTSICGGQTIDSFLAISQDTKSKNWWIIINNKFIGYFPAKLFSNMSTADHVGWGGRTKTRPSTDSPQMGSGHLPNDTACYFRQMWFKDPSAVARGPKSNQVYPLVDKPTCYDIKNYGDKGGHNGYYFEFGGPGGSCGD</sequence>
<dbReference type="Pfam" id="PF03080">
    <property type="entry name" value="Neprosin"/>
    <property type="match status" value="1"/>
</dbReference>
<evidence type="ECO:0000313" key="4">
    <source>
        <dbReference type="Proteomes" id="UP000743370"/>
    </source>
</evidence>
<dbReference type="InterPro" id="IPR025521">
    <property type="entry name" value="Neprosin_propep"/>
</dbReference>
<gene>
    <name evidence="3" type="ORF">HKW66_Vig0072440</name>
</gene>
<dbReference type="Pfam" id="PF14365">
    <property type="entry name" value="Neprosin_AP"/>
    <property type="match status" value="1"/>
</dbReference>
<reference evidence="3 4" key="1">
    <citation type="submission" date="2020-05" db="EMBL/GenBank/DDBJ databases">
        <title>Vigna angularis (adzuki bean) Var. LongXiaoDou No. 4 denovo assembly.</title>
        <authorList>
            <person name="Xiang H."/>
        </authorList>
    </citation>
    <scope>NUCLEOTIDE SEQUENCE [LARGE SCALE GENOMIC DNA]</scope>
    <source>
        <tissue evidence="3">Leaf</tissue>
    </source>
</reference>
<dbReference type="EMBL" id="JABFOF010000006">
    <property type="protein sequence ID" value="KAG2395380.1"/>
    <property type="molecule type" value="Genomic_DNA"/>
</dbReference>
<keyword evidence="1" id="KW-0732">Signal</keyword>
<accession>A0A8T0K6S7</accession>
<dbReference type="PANTHER" id="PTHR31589:SF223">
    <property type="entry name" value="PROTEIN, PUTATIVE (DUF239)-RELATED"/>
    <property type="match status" value="1"/>
</dbReference>
<protein>
    <recommendedName>
        <fullName evidence="2">Neprosin PEP catalytic domain-containing protein</fullName>
    </recommendedName>
</protein>
<feature type="chain" id="PRO_5035901659" description="Neprosin PEP catalytic domain-containing protein" evidence="1">
    <location>
        <begin position="19"/>
        <end position="396"/>
    </location>
</feature>
<name>A0A8T0K6S7_PHAAN</name>
<dbReference type="InterPro" id="IPR004314">
    <property type="entry name" value="Neprosin"/>
</dbReference>
<dbReference type="InterPro" id="IPR053168">
    <property type="entry name" value="Glutamic_endopeptidase"/>
</dbReference>
<evidence type="ECO:0000313" key="3">
    <source>
        <dbReference type="EMBL" id="KAG2395380.1"/>
    </source>
</evidence>
<dbReference type="PROSITE" id="PS52045">
    <property type="entry name" value="NEPROSIN_PEP_CD"/>
    <property type="match status" value="1"/>
</dbReference>
<feature type="domain" description="Neprosin PEP catalytic" evidence="2">
    <location>
        <begin position="165"/>
        <end position="395"/>
    </location>
</feature>
<proteinExistence type="predicted"/>
<organism evidence="3 4">
    <name type="scientific">Phaseolus angularis</name>
    <name type="common">Azuki bean</name>
    <name type="synonym">Vigna angularis</name>
    <dbReference type="NCBI Taxonomy" id="3914"/>
    <lineage>
        <taxon>Eukaryota</taxon>
        <taxon>Viridiplantae</taxon>
        <taxon>Streptophyta</taxon>
        <taxon>Embryophyta</taxon>
        <taxon>Tracheophyta</taxon>
        <taxon>Spermatophyta</taxon>
        <taxon>Magnoliopsida</taxon>
        <taxon>eudicotyledons</taxon>
        <taxon>Gunneridae</taxon>
        <taxon>Pentapetalae</taxon>
        <taxon>rosids</taxon>
        <taxon>fabids</taxon>
        <taxon>Fabales</taxon>
        <taxon>Fabaceae</taxon>
        <taxon>Papilionoideae</taxon>
        <taxon>50 kb inversion clade</taxon>
        <taxon>NPAAA clade</taxon>
        <taxon>indigoferoid/millettioid clade</taxon>
        <taxon>Phaseoleae</taxon>
        <taxon>Vigna</taxon>
    </lineage>
</organism>
<evidence type="ECO:0000256" key="1">
    <source>
        <dbReference type="SAM" id="SignalP"/>
    </source>
</evidence>
<comment type="caution">
    <text evidence="3">The sequence shown here is derived from an EMBL/GenBank/DDBJ whole genome shotgun (WGS) entry which is preliminary data.</text>
</comment>